<gene>
    <name evidence="2" type="ORF">ACFQ0P_11675</name>
</gene>
<dbReference type="InterPro" id="IPR011256">
    <property type="entry name" value="Reg_factor_effector_dom_sf"/>
</dbReference>
<dbReference type="SMART" id="SM00871">
    <property type="entry name" value="AraC_E_bind"/>
    <property type="match status" value="1"/>
</dbReference>
<dbReference type="Proteomes" id="UP001597055">
    <property type="component" value="Unassembled WGS sequence"/>
</dbReference>
<dbReference type="Gene3D" id="3.20.80.10">
    <property type="entry name" value="Regulatory factor, effector binding domain"/>
    <property type="match status" value="1"/>
</dbReference>
<sequence length="160" mass="17173">MTVQVRIEDRPEVLTAGVRRVVPMEALSQFFSDAFSSTMRVMSEQGVAPAGPPYGKYYGSPSATLDVEAGFPVSSPIASEGEVRAGSLPGGRIASAEHVGPYDDLEKTYAALEQYIGEAGLLPADVMWESYVTDPTLEPDPSRWHTLVSWPIAGERTPAA</sequence>
<dbReference type="RefSeq" id="WP_204978866.1">
    <property type="nucleotide sequence ID" value="NZ_JBHTII010000001.1"/>
</dbReference>
<dbReference type="SUPFAM" id="SSF55136">
    <property type="entry name" value="Probable bacterial effector-binding domain"/>
    <property type="match status" value="1"/>
</dbReference>
<protein>
    <submittedName>
        <fullName evidence="2">GyrI-like domain-containing protein</fullName>
    </submittedName>
</protein>
<reference evidence="3" key="1">
    <citation type="journal article" date="2019" name="Int. J. Syst. Evol. Microbiol.">
        <title>The Global Catalogue of Microorganisms (GCM) 10K type strain sequencing project: providing services to taxonomists for standard genome sequencing and annotation.</title>
        <authorList>
            <consortium name="The Broad Institute Genomics Platform"/>
            <consortium name="The Broad Institute Genome Sequencing Center for Infectious Disease"/>
            <person name="Wu L."/>
            <person name="Ma J."/>
        </authorList>
    </citation>
    <scope>NUCLEOTIDE SEQUENCE [LARGE SCALE GENOMIC DNA]</scope>
    <source>
        <strain evidence="3">CCUG 54523</strain>
    </source>
</reference>
<dbReference type="EMBL" id="JBHTII010000001">
    <property type="protein sequence ID" value="MFD0791060.1"/>
    <property type="molecule type" value="Genomic_DNA"/>
</dbReference>
<dbReference type="InterPro" id="IPR010499">
    <property type="entry name" value="AraC_E-bd"/>
</dbReference>
<comment type="caution">
    <text evidence="2">The sequence shown here is derived from an EMBL/GenBank/DDBJ whole genome shotgun (WGS) entry which is preliminary data.</text>
</comment>
<evidence type="ECO:0000313" key="3">
    <source>
        <dbReference type="Proteomes" id="UP001597055"/>
    </source>
</evidence>
<evidence type="ECO:0000313" key="2">
    <source>
        <dbReference type="EMBL" id="MFD0791060.1"/>
    </source>
</evidence>
<keyword evidence="3" id="KW-1185">Reference proteome</keyword>
<dbReference type="Pfam" id="PF06445">
    <property type="entry name" value="GyrI-like"/>
    <property type="match status" value="1"/>
</dbReference>
<proteinExistence type="predicted"/>
<accession>A0ABW3AJV5</accession>
<feature type="domain" description="AraC effector-binding" evidence="1">
    <location>
        <begin position="3"/>
        <end position="153"/>
    </location>
</feature>
<dbReference type="InterPro" id="IPR029442">
    <property type="entry name" value="GyrI-like"/>
</dbReference>
<name>A0ABW3AJV5_9MICO</name>
<evidence type="ECO:0000259" key="1">
    <source>
        <dbReference type="SMART" id="SM00871"/>
    </source>
</evidence>
<organism evidence="2 3">
    <name type="scientific">Microbacterium insulae</name>
    <dbReference type="NCBI Taxonomy" id="483014"/>
    <lineage>
        <taxon>Bacteria</taxon>
        <taxon>Bacillati</taxon>
        <taxon>Actinomycetota</taxon>
        <taxon>Actinomycetes</taxon>
        <taxon>Micrococcales</taxon>
        <taxon>Microbacteriaceae</taxon>
        <taxon>Microbacterium</taxon>
    </lineage>
</organism>